<feature type="compositionally biased region" description="Polar residues" evidence="1">
    <location>
        <begin position="300"/>
        <end position="312"/>
    </location>
</feature>
<organism evidence="2 3">
    <name type="scientific">Trichogramma brassicae</name>
    <dbReference type="NCBI Taxonomy" id="86971"/>
    <lineage>
        <taxon>Eukaryota</taxon>
        <taxon>Metazoa</taxon>
        <taxon>Ecdysozoa</taxon>
        <taxon>Arthropoda</taxon>
        <taxon>Hexapoda</taxon>
        <taxon>Insecta</taxon>
        <taxon>Pterygota</taxon>
        <taxon>Neoptera</taxon>
        <taxon>Endopterygota</taxon>
        <taxon>Hymenoptera</taxon>
        <taxon>Apocrita</taxon>
        <taxon>Proctotrupomorpha</taxon>
        <taxon>Chalcidoidea</taxon>
        <taxon>Trichogrammatidae</taxon>
        <taxon>Trichogramma</taxon>
    </lineage>
</organism>
<feature type="compositionally biased region" description="Basic residues" evidence="1">
    <location>
        <begin position="317"/>
        <end position="328"/>
    </location>
</feature>
<dbReference type="OrthoDB" id="8193822at2759"/>
<proteinExistence type="predicted"/>
<protein>
    <submittedName>
        <fullName evidence="2">Uncharacterized protein</fullName>
    </submittedName>
</protein>
<dbReference type="AlphaFoldDB" id="A0A6H5HV84"/>
<sequence>MIFECKDQLFMRKDNYVVFVSSDGQPCDEGARQLQKYNMLPKFVDGNPGEVLVHKRGKNIKFGIIVRGEKEESTPTIMTNIESVANSANALQNPGMSTHTENISRRRSAGIHKDRYAKLHSESRHGSGQTATGIRRIMYCLKQALRQPDGSEAYWSTVEMGECGINKYSIIYDGYITKIEDLEEENVVYMLSTQDRNFALVRKFEENVCGIVIQHTEHTRLMIIESSGRHAPMRQTEIIAHNIDLFAYHKCKILKCANATTTAREAHYHSKERGSPPQQERGSPPQQRRVPPPQQEERLTTTARESPTTNARESPHHQNKRDFHHHYQRGYTQELAHPNDDDTPRARSFLE</sequence>
<feature type="region of interest" description="Disordered" evidence="1">
    <location>
        <begin position="265"/>
        <end position="351"/>
    </location>
</feature>
<gene>
    <name evidence="2" type="ORF">TBRA_LOCUS971</name>
</gene>
<dbReference type="EMBL" id="CADCXV010000209">
    <property type="protein sequence ID" value="CAB0028855.1"/>
    <property type="molecule type" value="Genomic_DNA"/>
</dbReference>
<evidence type="ECO:0000313" key="3">
    <source>
        <dbReference type="Proteomes" id="UP000479190"/>
    </source>
</evidence>
<keyword evidence="3" id="KW-1185">Reference proteome</keyword>
<feature type="compositionally biased region" description="Basic and acidic residues" evidence="1">
    <location>
        <begin position="265"/>
        <end position="274"/>
    </location>
</feature>
<reference evidence="2 3" key="1">
    <citation type="submission" date="2020-02" db="EMBL/GenBank/DDBJ databases">
        <authorList>
            <person name="Ferguson B K."/>
        </authorList>
    </citation>
    <scope>NUCLEOTIDE SEQUENCE [LARGE SCALE GENOMIC DNA]</scope>
</reference>
<feature type="compositionally biased region" description="Basic and acidic residues" evidence="1">
    <location>
        <begin position="337"/>
        <end position="351"/>
    </location>
</feature>
<dbReference type="Pfam" id="PF24664">
    <property type="entry name" value="Monjiviricetes_fusion"/>
    <property type="match status" value="1"/>
</dbReference>
<name>A0A6H5HV84_9HYME</name>
<feature type="non-terminal residue" evidence="2">
    <location>
        <position position="351"/>
    </location>
</feature>
<evidence type="ECO:0000313" key="2">
    <source>
        <dbReference type="EMBL" id="CAB0028855.1"/>
    </source>
</evidence>
<evidence type="ECO:0000256" key="1">
    <source>
        <dbReference type="SAM" id="MobiDB-lite"/>
    </source>
</evidence>
<dbReference type="Proteomes" id="UP000479190">
    <property type="component" value="Unassembled WGS sequence"/>
</dbReference>
<accession>A0A6H5HV84</accession>